<reference evidence="2 3" key="1">
    <citation type="submission" date="2024-04" db="EMBL/GenBank/DDBJ databases">
        <title>Novel species of the genus Ideonella isolated from streams.</title>
        <authorList>
            <person name="Lu H."/>
        </authorList>
    </citation>
    <scope>NUCLEOTIDE SEQUENCE [LARGE SCALE GENOMIC DNA]</scope>
    <source>
        <strain evidence="2 3">LYT19W</strain>
    </source>
</reference>
<dbReference type="Proteomes" id="UP001379945">
    <property type="component" value="Unassembled WGS sequence"/>
</dbReference>
<sequence length="316" mass="33177">MQRVLILGGSGFVGRALCERLVQDYGSGGPRLVVPTRRRSHAQAVQLLPLVDVVEANVHDDAALDQLLAGCDAVVNLVAILHGSEAAFEATHVQLPQRLAAACVRQGVRRLVHVSALGVSADAPSRYLRSKARGEAVLKAAPLDLTLLRPSVIFGAQDRFLNLFAQLQALAPVVPLAGASARFQPVWVDDVAEAIAHCLANPATAGQTYECAGPDVLTLADLVRLAGRLSGHERPIVPLPGPLAQVQAMMMELAPGEPLMSRDNLASMTVPNVATGLLPGLAALGITPAALAAIGPSYLAPHQACARLDAWRALHR</sequence>
<evidence type="ECO:0000259" key="1">
    <source>
        <dbReference type="Pfam" id="PF01370"/>
    </source>
</evidence>
<comment type="caution">
    <text evidence="2">The sequence shown here is derived from an EMBL/GenBank/DDBJ whole genome shotgun (WGS) entry which is preliminary data.</text>
</comment>
<dbReference type="PANTHER" id="PTHR12126">
    <property type="entry name" value="NADH-UBIQUINONE OXIDOREDUCTASE 39 KDA SUBUNIT-RELATED"/>
    <property type="match status" value="1"/>
</dbReference>
<evidence type="ECO:0000313" key="2">
    <source>
        <dbReference type="EMBL" id="MEK8044755.1"/>
    </source>
</evidence>
<keyword evidence="3" id="KW-1185">Reference proteome</keyword>
<proteinExistence type="predicted"/>
<dbReference type="RefSeq" id="WP_341396917.1">
    <property type="nucleotide sequence ID" value="NZ_JBBUTI010000001.1"/>
</dbReference>
<dbReference type="CDD" id="cd05271">
    <property type="entry name" value="NDUFA9_like_SDR_a"/>
    <property type="match status" value="1"/>
</dbReference>
<dbReference type="SUPFAM" id="SSF51735">
    <property type="entry name" value="NAD(P)-binding Rossmann-fold domains"/>
    <property type="match status" value="1"/>
</dbReference>
<dbReference type="InterPro" id="IPR001509">
    <property type="entry name" value="Epimerase_deHydtase"/>
</dbReference>
<dbReference type="EMBL" id="JBBUTI010000001">
    <property type="protein sequence ID" value="MEK8044755.1"/>
    <property type="molecule type" value="Genomic_DNA"/>
</dbReference>
<evidence type="ECO:0000313" key="3">
    <source>
        <dbReference type="Proteomes" id="UP001379945"/>
    </source>
</evidence>
<organism evidence="2 3">
    <name type="scientific">Ideonella margarita</name>
    <dbReference type="NCBI Taxonomy" id="2984191"/>
    <lineage>
        <taxon>Bacteria</taxon>
        <taxon>Pseudomonadati</taxon>
        <taxon>Pseudomonadota</taxon>
        <taxon>Betaproteobacteria</taxon>
        <taxon>Burkholderiales</taxon>
        <taxon>Sphaerotilaceae</taxon>
        <taxon>Ideonella</taxon>
    </lineage>
</organism>
<name>A0ABU9BYS6_9BURK</name>
<dbReference type="InterPro" id="IPR036291">
    <property type="entry name" value="NAD(P)-bd_dom_sf"/>
</dbReference>
<protein>
    <submittedName>
        <fullName evidence="2">Complex I NDUFA9 subunit family protein</fullName>
    </submittedName>
</protein>
<accession>A0ABU9BYS6</accession>
<feature type="domain" description="NAD-dependent epimerase/dehydratase" evidence="1">
    <location>
        <begin position="4"/>
        <end position="210"/>
    </location>
</feature>
<gene>
    <name evidence="2" type="ORF">AACH00_00185</name>
</gene>
<dbReference type="InterPro" id="IPR051207">
    <property type="entry name" value="ComplexI_NDUFA9_subunit"/>
</dbReference>
<dbReference type="Gene3D" id="3.40.50.720">
    <property type="entry name" value="NAD(P)-binding Rossmann-like Domain"/>
    <property type="match status" value="1"/>
</dbReference>
<dbReference type="PANTHER" id="PTHR12126:SF11">
    <property type="entry name" value="NADH DEHYDROGENASE [UBIQUINONE] 1 ALPHA SUBCOMPLEX SUBUNIT 9, MITOCHONDRIAL"/>
    <property type="match status" value="1"/>
</dbReference>
<dbReference type="Pfam" id="PF01370">
    <property type="entry name" value="Epimerase"/>
    <property type="match status" value="1"/>
</dbReference>